<gene>
    <name evidence="3" type="ORF">DFR60_10255</name>
</gene>
<keyword evidence="3" id="KW-0762">Sugar transport</keyword>
<dbReference type="EMBL" id="QJKD01000002">
    <property type="protein sequence ID" value="PXX55781.1"/>
    <property type="molecule type" value="Genomic_DNA"/>
</dbReference>
<reference evidence="3 4" key="1">
    <citation type="submission" date="2018-05" db="EMBL/GenBank/DDBJ databases">
        <title>Genomic Encyclopedia of Type Strains, Phase IV (KMG-IV): sequencing the most valuable type-strain genomes for metagenomic binning, comparative biology and taxonomic classification.</title>
        <authorList>
            <person name="Goeker M."/>
        </authorList>
    </citation>
    <scope>NUCLEOTIDE SEQUENCE [LARGE SCALE GENOMIC DNA]</scope>
    <source>
        <strain evidence="3 4">DSM 24995</strain>
    </source>
</reference>
<dbReference type="GeneID" id="86060046"/>
<dbReference type="PANTHER" id="PTHR43649:SF12">
    <property type="entry name" value="DIACETYLCHITOBIOSE BINDING PROTEIN DASA"/>
    <property type="match status" value="1"/>
</dbReference>
<dbReference type="PANTHER" id="PTHR43649">
    <property type="entry name" value="ARABINOSE-BINDING PROTEIN-RELATED"/>
    <property type="match status" value="1"/>
</dbReference>
<dbReference type="SUPFAM" id="SSF53850">
    <property type="entry name" value="Periplasmic binding protein-like II"/>
    <property type="match status" value="1"/>
</dbReference>
<evidence type="ECO:0000256" key="2">
    <source>
        <dbReference type="SAM" id="SignalP"/>
    </source>
</evidence>
<evidence type="ECO:0000256" key="1">
    <source>
        <dbReference type="SAM" id="MobiDB-lite"/>
    </source>
</evidence>
<dbReference type="InterPro" id="IPR006059">
    <property type="entry name" value="SBP"/>
</dbReference>
<dbReference type="Proteomes" id="UP000248057">
    <property type="component" value="Unassembled WGS sequence"/>
</dbReference>
<feature type="signal peptide" evidence="2">
    <location>
        <begin position="1"/>
        <end position="19"/>
    </location>
</feature>
<feature type="region of interest" description="Disordered" evidence="1">
    <location>
        <begin position="29"/>
        <end position="58"/>
    </location>
</feature>
<feature type="compositionally biased region" description="Basic and acidic residues" evidence="1">
    <location>
        <begin position="29"/>
        <end position="38"/>
    </location>
</feature>
<organism evidence="3 4">
    <name type="scientific">Hungatella effluvii</name>
    <dbReference type="NCBI Taxonomy" id="1096246"/>
    <lineage>
        <taxon>Bacteria</taxon>
        <taxon>Bacillati</taxon>
        <taxon>Bacillota</taxon>
        <taxon>Clostridia</taxon>
        <taxon>Lachnospirales</taxon>
        <taxon>Lachnospiraceae</taxon>
        <taxon>Hungatella</taxon>
    </lineage>
</organism>
<keyword evidence="4" id="KW-1185">Reference proteome</keyword>
<dbReference type="AlphaFoldDB" id="A0A2V3Y9L1"/>
<dbReference type="InterPro" id="IPR050490">
    <property type="entry name" value="Bact_solute-bd_prot1"/>
</dbReference>
<keyword evidence="3" id="KW-0813">Transport</keyword>
<name>A0A2V3Y9L1_9FIRM</name>
<dbReference type="PROSITE" id="PS51257">
    <property type="entry name" value="PROKAR_LIPOPROTEIN"/>
    <property type="match status" value="1"/>
</dbReference>
<protein>
    <submittedName>
        <fullName evidence="3">Multiple sugar transport system substrate-binding protein</fullName>
    </submittedName>
</protein>
<dbReference type="Gene3D" id="3.40.190.10">
    <property type="entry name" value="Periplasmic binding protein-like II"/>
    <property type="match status" value="1"/>
</dbReference>
<evidence type="ECO:0000313" key="3">
    <source>
        <dbReference type="EMBL" id="PXX55781.1"/>
    </source>
</evidence>
<keyword evidence="2" id="KW-0732">Signal</keyword>
<evidence type="ECO:0000313" key="4">
    <source>
        <dbReference type="Proteomes" id="UP000248057"/>
    </source>
</evidence>
<sequence length="480" mass="52885">MRKVVSVILAMSMVLSLCACGRKEEKTAASETAAETKTEAVVQEKTSEATTEPVSEAEAGLPEGPVEIQMWTDFNVSEEVLQGVIDRFEAAYKDQGYTIVLDKFAGSDRATKLSLAKESRTLPALFLSAWFTSADEVHQGNILDIDDIAQTAKSDIYPSTYDATCINGKSYMIGLYQSYFGLLYNADYFKAAGLEEFIPANELEIAAWSLSDFQEKILPALAEQFRGTEKYPLGLFAASVQADTHMMNWLSMYGGQMWKDGRSNSGSDEKVIKALDTMKAWTDAGYTNTDVATKDGTEVMPDFQNQLCAISHGQYTNYVATKGKIDSGEIEKFDVRLASVPAEDNGSDRNIMASYIYGACVMNNGKEDEIAVAKEFLRWLLQDKESLTAINTAGTPCFKSIAKSVEAEYPIYASYEKMSGNLWDFTGNVPGFVETRKDLFPAIQSVYSGEKTAADALTEYSEKANKVIDEYTQNSLVLNP</sequence>
<feature type="chain" id="PRO_5038402189" evidence="2">
    <location>
        <begin position="20"/>
        <end position="480"/>
    </location>
</feature>
<dbReference type="Pfam" id="PF01547">
    <property type="entry name" value="SBP_bac_1"/>
    <property type="match status" value="1"/>
</dbReference>
<comment type="caution">
    <text evidence="3">The sequence shown here is derived from an EMBL/GenBank/DDBJ whole genome shotgun (WGS) entry which is preliminary data.</text>
</comment>
<accession>A0A2V3Y9L1</accession>
<proteinExistence type="predicted"/>
<dbReference type="RefSeq" id="WP_110321662.1">
    <property type="nucleotide sequence ID" value="NZ_QJKD01000002.1"/>
</dbReference>